<keyword evidence="1" id="KW-0472">Membrane</keyword>
<dbReference type="Proteomes" id="UP000199062">
    <property type="component" value="Unassembled WGS sequence"/>
</dbReference>
<name>A0A1I6K7A7_9EURY</name>
<accession>A0A1I6K7A7</accession>
<feature type="transmembrane region" description="Helical" evidence="1">
    <location>
        <begin position="73"/>
        <end position="92"/>
    </location>
</feature>
<feature type="transmembrane region" description="Helical" evidence="1">
    <location>
        <begin position="43"/>
        <end position="67"/>
    </location>
</feature>
<proteinExistence type="predicted"/>
<keyword evidence="3" id="KW-1185">Reference proteome</keyword>
<keyword evidence="1" id="KW-1133">Transmembrane helix</keyword>
<gene>
    <name evidence="2" type="ORF">SAMN05216559_0300</name>
</gene>
<dbReference type="OrthoDB" id="242747at2157"/>
<organism evidence="2 3">
    <name type="scientific">Halomicrobium zhouii</name>
    <dbReference type="NCBI Taxonomy" id="767519"/>
    <lineage>
        <taxon>Archaea</taxon>
        <taxon>Methanobacteriati</taxon>
        <taxon>Methanobacteriota</taxon>
        <taxon>Stenosarchaea group</taxon>
        <taxon>Halobacteria</taxon>
        <taxon>Halobacteriales</taxon>
        <taxon>Haloarculaceae</taxon>
        <taxon>Halomicrobium</taxon>
    </lineage>
</organism>
<keyword evidence="1" id="KW-0812">Transmembrane</keyword>
<evidence type="ECO:0000313" key="3">
    <source>
        <dbReference type="Proteomes" id="UP000199062"/>
    </source>
</evidence>
<sequence>MTLHATLTPLIAVVTTVAVVIGTTITVLAFRAADRHTSRALRLFSYGFGAITLGLLVGGVGGLVVGLDVERTLLIQGALVAPGFVLLLRSLYSIPRSVSA</sequence>
<reference evidence="2 3" key="1">
    <citation type="submission" date="2016-10" db="EMBL/GenBank/DDBJ databases">
        <authorList>
            <person name="de Groot N.N."/>
        </authorList>
    </citation>
    <scope>NUCLEOTIDE SEQUENCE [LARGE SCALE GENOMIC DNA]</scope>
    <source>
        <strain evidence="2 3">CGMCC 1.10457</strain>
    </source>
</reference>
<dbReference type="EMBL" id="FOZK01000001">
    <property type="protein sequence ID" value="SFR87044.1"/>
    <property type="molecule type" value="Genomic_DNA"/>
</dbReference>
<evidence type="ECO:0000313" key="2">
    <source>
        <dbReference type="EMBL" id="SFR87044.1"/>
    </source>
</evidence>
<feature type="transmembrane region" description="Helical" evidence="1">
    <location>
        <begin position="6"/>
        <end position="31"/>
    </location>
</feature>
<dbReference type="RefSeq" id="WP_089813218.1">
    <property type="nucleotide sequence ID" value="NZ_FOZK01000001.1"/>
</dbReference>
<dbReference type="Pfam" id="PF24365">
    <property type="entry name" value="DUF7521"/>
    <property type="match status" value="1"/>
</dbReference>
<evidence type="ECO:0000256" key="1">
    <source>
        <dbReference type="SAM" id="Phobius"/>
    </source>
</evidence>
<dbReference type="AlphaFoldDB" id="A0A1I6K7A7"/>
<protein>
    <submittedName>
        <fullName evidence="2">Uncharacterized protein</fullName>
    </submittedName>
</protein>
<dbReference type="InterPro" id="IPR055943">
    <property type="entry name" value="DUF7521"/>
</dbReference>